<name>A0ACA7PCK9_9PSED</name>
<protein>
    <submittedName>
        <fullName evidence="1">Uncharacterized protein</fullName>
    </submittedName>
</protein>
<reference evidence="1 2" key="1">
    <citation type="journal article" date="2014" name="Genome Announc.">
        <title>Complete Genome Sequence of Pseudomonas sp. Strain TKP, Isolated from a gamma-Hexachlorocyclohexane-Degrading Mixed Culture.</title>
        <authorList>
            <person name="Ohtsubo Y."/>
            <person name="Kishida K."/>
            <person name="Sato T."/>
            <person name="Tabata M."/>
            <person name="Kawasumi T."/>
            <person name="Ogura Y."/>
            <person name="Hayashi T."/>
            <person name="Tsuda M."/>
            <person name="Nagata Y."/>
        </authorList>
    </citation>
    <scope>NUCLEOTIDE SEQUENCE [LARGE SCALE GENOMIC DNA]</scope>
    <source>
        <strain evidence="1 2">TKP</strain>
    </source>
</reference>
<gene>
    <name evidence="1" type="ORF">U771_26470</name>
</gene>
<accession>A0ACA7PCK9</accession>
<organism evidence="1 2">
    <name type="scientific">Pseudomonas gorinensis</name>
    <dbReference type="NCBI Taxonomy" id="3240790"/>
    <lineage>
        <taxon>Bacteria</taxon>
        <taxon>Pseudomonadati</taxon>
        <taxon>Pseudomonadota</taxon>
        <taxon>Gammaproteobacteria</taxon>
        <taxon>Pseudomonadales</taxon>
        <taxon>Pseudomonadaceae</taxon>
        <taxon>Pseudomonas</taxon>
    </lineage>
</organism>
<evidence type="ECO:0000313" key="2">
    <source>
        <dbReference type="Proteomes" id="UP000018725"/>
    </source>
</evidence>
<dbReference type="Proteomes" id="UP000018725">
    <property type="component" value="Chromosome"/>
</dbReference>
<evidence type="ECO:0000313" key="1">
    <source>
        <dbReference type="EMBL" id="AHC37772.1"/>
    </source>
</evidence>
<keyword evidence="2" id="KW-1185">Reference proteome</keyword>
<dbReference type="EMBL" id="CP006852">
    <property type="protein sequence ID" value="AHC37772.1"/>
    <property type="molecule type" value="Genomic_DNA"/>
</dbReference>
<sequence length="57" mass="6005">MRLPRVLSSKGEAGAFTVDDLVQMARISGLSLIFAQGILAQALCARQTSEPGLPGFD</sequence>
<proteinExistence type="predicted"/>